<dbReference type="Proteomes" id="UP001152759">
    <property type="component" value="Chromosome 10"/>
</dbReference>
<dbReference type="GO" id="GO:0033041">
    <property type="term" value="F:sweet taste receptor activity"/>
    <property type="evidence" value="ECO:0007669"/>
    <property type="project" value="TreeGrafter"/>
</dbReference>
<evidence type="ECO:0000256" key="7">
    <source>
        <dbReference type="ARBA" id="ARBA00023170"/>
    </source>
</evidence>
<feature type="transmembrane region" description="Helical" evidence="8">
    <location>
        <begin position="273"/>
        <end position="292"/>
    </location>
</feature>
<dbReference type="GO" id="GO:0005886">
    <property type="term" value="C:plasma membrane"/>
    <property type="evidence" value="ECO:0007669"/>
    <property type="project" value="UniProtKB-SubCell"/>
</dbReference>
<organism evidence="9 10">
    <name type="scientific">Bemisia tabaci</name>
    <name type="common">Sweetpotato whitefly</name>
    <name type="synonym">Aleurodes tabaci</name>
    <dbReference type="NCBI Taxonomy" id="7038"/>
    <lineage>
        <taxon>Eukaryota</taxon>
        <taxon>Metazoa</taxon>
        <taxon>Ecdysozoa</taxon>
        <taxon>Arthropoda</taxon>
        <taxon>Hexapoda</taxon>
        <taxon>Insecta</taxon>
        <taxon>Pterygota</taxon>
        <taxon>Neoptera</taxon>
        <taxon>Paraneoptera</taxon>
        <taxon>Hemiptera</taxon>
        <taxon>Sternorrhyncha</taxon>
        <taxon>Aleyrodoidea</taxon>
        <taxon>Aleyrodidae</taxon>
        <taxon>Aleyrodinae</taxon>
        <taxon>Bemisia</taxon>
    </lineage>
</organism>
<keyword evidence="5 8" id="KW-1133">Transmembrane helix</keyword>
<feature type="transmembrane region" description="Helical" evidence="8">
    <location>
        <begin position="90"/>
        <end position="111"/>
    </location>
</feature>
<proteinExistence type="inferred from homology"/>
<dbReference type="InterPro" id="IPR009318">
    <property type="entry name" value="Gustatory_rcpt"/>
</dbReference>
<evidence type="ECO:0000256" key="4">
    <source>
        <dbReference type="ARBA" id="ARBA00022692"/>
    </source>
</evidence>
<dbReference type="AlphaFoldDB" id="A0A9N9ZZZ9"/>
<feature type="transmembrane region" description="Helical" evidence="8">
    <location>
        <begin position="162"/>
        <end position="182"/>
    </location>
</feature>
<dbReference type="PANTHER" id="PTHR21421">
    <property type="entry name" value="GUSTATORY RECEPTOR"/>
    <property type="match status" value="1"/>
</dbReference>
<feature type="transmembrane region" description="Helical" evidence="8">
    <location>
        <begin position="241"/>
        <end position="261"/>
    </location>
</feature>
<dbReference type="Pfam" id="PF06151">
    <property type="entry name" value="Trehalose_recp"/>
    <property type="match status" value="1"/>
</dbReference>
<evidence type="ECO:0000313" key="10">
    <source>
        <dbReference type="Proteomes" id="UP001152759"/>
    </source>
</evidence>
<comment type="similarity">
    <text evidence="2">Belongs to the insect chemoreceptor superfamily. Gustatory receptor (GR) family. Gr5a subfamily.</text>
</comment>
<reference evidence="9" key="1">
    <citation type="submission" date="2021-12" db="EMBL/GenBank/DDBJ databases">
        <authorList>
            <person name="King R."/>
        </authorList>
    </citation>
    <scope>NUCLEOTIDE SEQUENCE</scope>
</reference>
<keyword evidence="7" id="KW-0675">Receptor</keyword>
<evidence type="ECO:0000313" key="9">
    <source>
        <dbReference type="EMBL" id="CAH0383306.1"/>
    </source>
</evidence>
<evidence type="ECO:0000256" key="2">
    <source>
        <dbReference type="ARBA" id="ARBA00005327"/>
    </source>
</evidence>
<evidence type="ECO:0000256" key="6">
    <source>
        <dbReference type="ARBA" id="ARBA00023136"/>
    </source>
</evidence>
<sequence>MLADKTKVPAEGGFLGKFYQHLTKKGKAKIKPKSTNAVDLDTPRIEEWDDVEYCPKDSFRQASSLFIFLGQWMCLIPLNHEEFRWLSFRVAFSIGAILCNSAMTLASILWLRDTGANILKGVEHISSLITGLITVKKDSTEIMKHYCVTRFPQVFMHVEFEVWIGFLVLMINMVACHTFAFVDQLVIMFCIGLDEFFDDFNKRIGQERRQKLQPREWRTFRTDYTRLCNLVASVDKCVCHLLFSSFAMHLFTICIELHHSMLLSADREERSHIIFSFIIAGGQACALCFFTVRVHDKSREPLNILYAVPSISYCQEIVGTMLSYEVLLLQLRILTAGKATVGDG</sequence>
<protein>
    <submittedName>
        <fullName evidence="9">Uncharacterized protein</fullName>
    </submittedName>
</protein>
<evidence type="ECO:0000256" key="3">
    <source>
        <dbReference type="ARBA" id="ARBA00022475"/>
    </source>
</evidence>
<gene>
    <name evidence="9" type="ORF">BEMITA_LOCUS2766</name>
</gene>
<name>A0A9N9ZZZ9_BEMTA</name>
<evidence type="ECO:0000256" key="1">
    <source>
        <dbReference type="ARBA" id="ARBA00004651"/>
    </source>
</evidence>
<keyword evidence="4 8" id="KW-0812">Transmembrane</keyword>
<keyword evidence="6 8" id="KW-0472">Membrane</keyword>
<keyword evidence="3" id="KW-1003">Cell membrane</keyword>
<dbReference type="PANTHER" id="PTHR21421:SF29">
    <property type="entry name" value="GUSTATORY RECEPTOR 5A FOR TREHALOSE-RELATED"/>
    <property type="match status" value="1"/>
</dbReference>
<comment type="subcellular location">
    <subcellularLocation>
        <location evidence="1">Cell membrane</location>
        <topology evidence="1">Multi-pass membrane protein</topology>
    </subcellularLocation>
</comment>
<evidence type="ECO:0000256" key="8">
    <source>
        <dbReference type="SAM" id="Phobius"/>
    </source>
</evidence>
<dbReference type="EMBL" id="OU963871">
    <property type="protein sequence ID" value="CAH0383306.1"/>
    <property type="molecule type" value="Genomic_DNA"/>
</dbReference>
<evidence type="ECO:0000256" key="5">
    <source>
        <dbReference type="ARBA" id="ARBA00022989"/>
    </source>
</evidence>
<accession>A0A9N9ZZZ9</accession>
<keyword evidence="10" id="KW-1185">Reference proteome</keyword>